<evidence type="ECO:0000313" key="1">
    <source>
        <dbReference type="EMBL" id="TWF71713.1"/>
    </source>
</evidence>
<accession>A0A561SA08</accession>
<protein>
    <submittedName>
        <fullName evidence="1">Uncharacterized protein</fullName>
    </submittedName>
</protein>
<sequence>MSPHPIETAARPDPAAALLRTVDVVHENGWRTLVQHWAADVRTTTGGAPAWERREWITRISARVGETRAARVMAHPYGPGQLPQARAHWAQVMGAVQGEWRAGRVRVQGDVGALPEPPYAVSVDRGEVRRSAAPRPVAQRGPMTLEAVAAITFS</sequence>
<reference evidence="1 2" key="1">
    <citation type="submission" date="2019-06" db="EMBL/GenBank/DDBJ databases">
        <title>Sequencing the genomes of 1000 actinobacteria strains.</title>
        <authorList>
            <person name="Klenk H.-P."/>
        </authorList>
    </citation>
    <scope>NUCLEOTIDE SEQUENCE [LARGE SCALE GENOMIC DNA]</scope>
    <source>
        <strain evidence="1 2">DSM 44826</strain>
    </source>
</reference>
<proteinExistence type="predicted"/>
<name>A0A561SA08_9ACTN</name>
<dbReference type="EMBL" id="VIWT01000008">
    <property type="protein sequence ID" value="TWF71713.1"/>
    <property type="molecule type" value="Genomic_DNA"/>
</dbReference>
<organism evidence="1 2">
    <name type="scientific">Kitasatospora viridis</name>
    <dbReference type="NCBI Taxonomy" id="281105"/>
    <lineage>
        <taxon>Bacteria</taxon>
        <taxon>Bacillati</taxon>
        <taxon>Actinomycetota</taxon>
        <taxon>Actinomycetes</taxon>
        <taxon>Kitasatosporales</taxon>
        <taxon>Streptomycetaceae</taxon>
        <taxon>Kitasatospora</taxon>
    </lineage>
</organism>
<dbReference type="Proteomes" id="UP000317940">
    <property type="component" value="Unassembled WGS sequence"/>
</dbReference>
<keyword evidence="2" id="KW-1185">Reference proteome</keyword>
<evidence type="ECO:0000313" key="2">
    <source>
        <dbReference type="Proteomes" id="UP000317940"/>
    </source>
</evidence>
<dbReference type="RefSeq" id="WP_170305338.1">
    <property type="nucleotide sequence ID" value="NZ_BAAAMZ010000022.1"/>
</dbReference>
<gene>
    <name evidence="1" type="ORF">FHX73_1884</name>
</gene>
<comment type="caution">
    <text evidence="1">The sequence shown here is derived from an EMBL/GenBank/DDBJ whole genome shotgun (WGS) entry which is preliminary data.</text>
</comment>
<dbReference type="AlphaFoldDB" id="A0A561SA08"/>